<feature type="domain" description="DAGKc" evidence="1">
    <location>
        <begin position="48"/>
        <end position="131"/>
    </location>
</feature>
<dbReference type="GO" id="GO:0019242">
    <property type="term" value="P:methylglyoxal biosynthetic process"/>
    <property type="evidence" value="ECO:0007669"/>
    <property type="project" value="InterPro"/>
</dbReference>
<evidence type="ECO:0000313" key="3">
    <source>
        <dbReference type="Proteomes" id="UP000476332"/>
    </source>
</evidence>
<dbReference type="Pfam" id="PF00781">
    <property type="entry name" value="DAGK_cat"/>
    <property type="match status" value="1"/>
</dbReference>
<dbReference type="Proteomes" id="UP000476332">
    <property type="component" value="Unassembled WGS sequence"/>
</dbReference>
<keyword evidence="2" id="KW-0808">Transferase</keyword>
<accession>A0A6L9MD14</accession>
<dbReference type="InterPro" id="IPR001206">
    <property type="entry name" value="Diacylglycerol_kinase_cat_dom"/>
</dbReference>
<name>A0A6L9MD14_9HYPH</name>
<dbReference type="Gene3D" id="2.60.200.40">
    <property type="match status" value="1"/>
</dbReference>
<dbReference type="PANTHER" id="PTHR30492">
    <property type="entry name" value="METHYLGLYOXAL SYNTHASE"/>
    <property type="match status" value="1"/>
</dbReference>
<proteinExistence type="predicted"/>
<dbReference type="GO" id="GO:0008929">
    <property type="term" value="F:methylglyoxal synthase activity"/>
    <property type="evidence" value="ECO:0007669"/>
    <property type="project" value="InterPro"/>
</dbReference>
<dbReference type="InterPro" id="IPR045540">
    <property type="entry name" value="YegS/DAGK_C"/>
</dbReference>
<evidence type="ECO:0000313" key="2">
    <source>
        <dbReference type="EMBL" id="NDV85709.1"/>
    </source>
</evidence>
<sequence>MKILALLNQDGGTLKTMDLDQLSALIRDEFQVHGHEIIVEHCAGKAIVDTIRKASERTDIDVLMVGGGDGTVSAAAMALTGKPIALAILPAGTMNLFARTLQIPLDLTDAIAALSSGQVLAVDVGTVNGEPFVHQFAVGLHARMVRMREGLTYRSRVGKMFATSRAVFLALRQLPSVELLIEIDGAQQRISSPAVAISNNLYGEGHVPYADDPRGGVLGVYICRVKAPRAVMKLTFDIMRGSWRQNPHLEVLTAHKVAFEYNGRHHDKRAVRDGELTRLEPSMVVEIKPLALNVLVPAEASYHATEDATHAVSAN</sequence>
<dbReference type="SUPFAM" id="SSF111331">
    <property type="entry name" value="NAD kinase/diacylglycerol kinase-like"/>
    <property type="match status" value="1"/>
</dbReference>
<dbReference type="AlphaFoldDB" id="A0A6L9MD14"/>
<dbReference type="EMBL" id="JAAAMJ010000001">
    <property type="protein sequence ID" value="NDV85709.1"/>
    <property type="molecule type" value="Genomic_DNA"/>
</dbReference>
<dbReference type="Gene3D" id="3.40.50.10330">
    <property type="entry name" value="Probable inorganic polyphosphate/atp-NAD kinase, domain 1"/>
    <property type="match status" value="1"/>
</dbReference>
<keyword evidence="2" id="KW-0418">Kinase</keyword>
<dbReference type="InterPro" id="IPR016064">
    <property type="entry name" value="NAD/diacylglycerol_kinase_sf"/>
</dbReference>
<dbReference type="GO" id="GO:0005829">
    <property type="term" value="C:cytosol"/>
    <property type="evidence" value="ECO:0007669"/>
    <property type="project" value="TreeGrafter"/>
</dbReference>
<dbReference type="SMART" id="SM00046">
    <property type="entry name" value="DAGKc"/>
    <property type="match status" value="1"/>
</dbReference>
<dbReference type="PROSITE" id="PS50146">
    <property type="entry name" value="DAGK"/>
    <property type="match status" value="1"/>
</dbReference>
<dbReference type="GO" id="GO:0016301">
    <property type="term" value="F:kinase activity"/>
    <property type="evidence" value="ECO:0007669"/>
    <property type="project" value="UniProtKB-KW"/>
</dbReference>
<dbReference type="InterPro" id="IPR004363">
    <property type="entry name" value="Methylgl_synth"/>
</dbReference>
<comment type="caution">
    <text evidence="2">The sequence shown here is derived from an EMBL/GenBank/DDBJ whole genome shotgun (WGS) entry which is preliminary data.</text>
</comment>
<dbReference type="PANTHER" id="PTHR30492:SF0">
    <property type="entry name" value="METHYLGLYOXAL SYNTHASE"/>
    <property type="match status" value="1"/>
</dbReference>
<protein>
    <submittedName>
        <fullName evidence="2">Diacylglycerol kinase</fullName>
    </submittedName>
</protein>
<dbReference type="InterPro" id="IPR017438">
    <property type="entry name" value="ATP-NAD_kinase_N"/>
</dbReference>
<organism evidence="2 3">
    <name type="scientific">Aurantimonas aggregata</name>
    <dbReference type="NCBI Taxonomy" id="2047720"/>
    <lineage>
        <taxon>Bacteria</taxon>
        <taxon>Pseudomonadati</taxon>
        <taxon>Pseudomonadota</taxon>
        <taxon>Alphaproteobacteria</taxon>
        <taxon>Hyphomicrobiales</taxon>
        <taxon>Aurantimonadaceae</taxon>
        <taxon>Aurantimonas</taxon>
    </lineage>
</organism>
<evidence type="ECO:0000259" key="1">
    <source>
        <dbReference type="PROSITE" id="PS50146"/>
    </source>
</evidence>
<gene>
    <name evidence="2" type="ORF">GTW51_03235</name>
</gene>
<dbReference type="Pfam" id="PF19279">
    <property type="entry name" value="YegS_C"/>
    <property type="match status" value="1"/>
</dbReference>
<dbReference type="RefSeq" id="WP_163042410.1">
    <property type="nucleotide sequence ID" value="NZ_JAAAMJ010000001.1"/>
</dbReference>
<reference evidence="2 3" key="1">
    <citation type="submission" date="2020-01" db="EMBL/GenBank/DDBJ databases">
        <title>Genomes of bacteria type strains.</title>
        <authorList>
            <person name="Chen J."/>
            <person name="Zhu S."/>
            <person name="Chen J."/>
        </authorList>
    </citation>
    <scope>NUCLEOTIDE SEQUENCE [LARGE SCALE GENOMIC DNA]</scope>
    <source>
        <strain evidence="2 3">KCTC 52919</strain>
    </source>
</reference>
<keyword evidence="3" id="KW-1185">Reference proteome</keyword>